<dbReference type="Proteomes" id="UP000824062">
    <property type="component" value="Unassembled WGS sequence"/>
</dbReference>
<evidence type="ECO:0000313" key="1">
    <source>
        <dbReference type="EMBL" id="HIZ45756.1"/>
    </source>
</evidence>
<dbReference type="GO" id="GO:0000287">
    <property type="term" value="F:magnesium ion binding"/>
    <property type="evidence" value="ECO:0007669"/>
    <property type="project" value="TreeGrafter"/>
</dbReference>
<protein>
    <submittedName>
        <fullName evidence="1">Cof-type HAD-IIB family hydrolase</fullName>
    </submittedName>
</protein>
<dbReference type="InterPro" id="IPR036412">
    <property type="entry name" value="HAD-like_sf"/>
</dbReference>
<dbReference type="SFLD" id="SFLDG01140">
    <property type="entry name" value="C2.B:_Phosphomannomutase_and_P"/>
    <property type="match status" value="1"/>
</dbReference>
<dbReference type="GO" id="GO:0016791">
    <property type="term" value="F:phosphatase activity"/>
    <property type="evidence" value="ECO:0007669"/>
    <property type="project" value="TreeGrafter"/>
</dbReference>
<dbReference type="Gene3D" id="3.40.50.1000">
    <property type="entry name" value="HAD superfamily/HAD-like"/>
    <property type="match status" value="1"/>
</dbReference>
<dbReference type="Pfam" id="PF08282">
    <property type="entry name" value="Hydrolase_3"/>
    <property type="match status" value="1"/>
</dbReference>
<name>A0A9D2JDF9_9ACTN</name>
<dbReference type="NCBIfam" id="TIGR00099">
    <property type="entry name" value="Cof-subfamily"/>
    <property type="match status" value="1"/>
</dbReference>
<gene>
    <name evidence="1" type="ORF">IAA19_01890</name>
</gene>
<comment type="caution">
    <text evidence="1">The sequence shown here is derived from an EMBL/GenBank/DDBJ whole genome shotgun (WGS) entry which is preliminary data.</text>
</comment>
<sequence>MIKLIAADMDGTLLDDDARLPEETFGLIRELRERGVRFVASSGRRYDTLRWLFEPVADEIDYVGSLGTQVYADGRLLDREVFSTAAVLRLFETCQMFDCLHLALYEAQRSYLLNDQSAYVRELDKDLPDAQCVFDPPSPDKSIIKAAICCDRPDQVMDMAYVLERELSDWFTFLPSGSCWIDVTPRHVSKATGLAQVMRYWGIEPDEAMAFGDSMNDYAMLRFVGHPYVMGNARYAVKQVAQRVIGTNSEHAVQAEMRRLLDEL</sequence>
<accession>A0A9D2JDF9</accession>
<dbReference type="PANTHER" id="PTHR10000">
    <property type="entry name" value="PHOSPHOSERINE PHOSPHATASE"/>
    <property type="match status" value="1"/>
</dbReference>
<dbReference type="GO" id="GO:0005829">
    <property type="term" value="C:cytosol"/>
    <property type="evidence" value="ECO:0007669"/>
    <property type="project" value="TreeGrafter"/>
</dbReference>
<dbReference type="InterPro" id="IPR023214">
    <property type="entry name" value="HAD_sf"/>
</dbReference>
<dbReference type="InterPro" id="IPR000150">
    <property type="entry name" value="Cof"/>
</dbReference>
<dbReference type="AlphaFoldDB" id="A0A9D2JDF9"/>
<dbReference type="NCBIfam" id="TIGR01484">
    <property type="entry name" value="HAD-SF-IIB"/>
    <property type="match status" value="1"/>
</dbReference>
<dbReference type="PANTHER" id="PTHR10000:SF53">
    <property type="entry name" value="5-AMINO-6-(5-PHOSPHO-D-RIBITYLAMINO)URACIL PHOSPHATASE YBJI-RELATED"/>
    <property type="match status" value="1"/>
</dbReference>
<dbReference type="PROSITE" id="PS01229">
    <property type="entry name" value="COF_2"/>
    <property type="match status" value="1"/>
</dbReference>
<dbReference type="EMBL" id="DXBM01000019">
    <property type="protein sequence ID" value="HIZ45756.1"/>
    <property type="molecule type" value="Genomic_DNA"/>
</dbReference>
<dbReference type="InterPro" id="IPR006379">
    <property type="entry name" value="HAD-SF_hydro_IIB"/>
</dbReference>
<dbReference type="CDD" id="cd07518">
    <property type="entry name" value="HAD_YbiV-Like"/>
    <property type="match status" value="1"/>
</dbReference>
<keyword evidence="1" id="KW-0378">Hydrolase</keyword>
<reference evidence="1" key="2">
    <citation type="submission" date="2021-04" db="EMBL/GenBank/DDBJ databases">
        <authorList>
            <person name="Gilroy R."/>
        </authorList>
    </citation>
    <scope>NUCLEOTIDE SEQUENCE</scope>
    <source>
        <strain evidence="1">ChiHjej12B11-14209</strain>
    </source>
</reference>
<dbReference type="SUPFAM" id="SSF56784">
    <property type="entry name" value="HAD-like"/>
    <property type="match status" value="1"/>
</dbReference>
<organism evidence="1 2">
    <name type="scientific">Candidatus Olsenella pullistercoris</name>
    <dbReference type="NCBI Taxonomy" id="2838712"/>
    <lineage>
        <taxon>Bacteria</taxon>
        <taxon>Bacillati</taxon>
        <taxon>Actinomycetota</taxon>
        <taxon>Coriobacteriia</taxon>
        <taxon>Coriobacteriales</taxon>
        <taxon>Atopobiaceae</taxon>
        <taxon>Olsenella</taxon>
    </lineage>
</organism>
<reference evidence="1" key="1">
    <citation type="journal article" date="2021" name="PeerJ">
        <title>Extensive microbial diversity within the chicken gut microbiome revealed by metagenomics and culture.</title>
        <authorList>
            <person name="Gilroy R."/>
            <person name="Ravi A."/>
            <person name="Getino M."/>
            <person name="Pursley I."/>
            <person name="Horton D.L."/>
            <person name="Alikhan N.F."/>
            <person name="Baker D."/>
            <person name="Gharbi K."/>
            <person name="Hall N."/>
            <person name="Watson M."/>
            <person name="Adriaenssens E.M."/>
            <person name="Foster-Nyarko E."/>
            <person name="Jarju S."/>
            <person name="Secka A."/>
            <person name="Antonio M."/>
            <person name="Oren A."/>
            <person name="Chaudhuri R.R."/>
            <person name="La Ragione R."/>
            <person name="Hildebrand F."/>
            <person name="Pallen M.J."/>
        </authorList>
    </citation>
    <scope>NUCLEOTIDE SEQUENCE</scope>
    <source>
        <strain evidence="1">ChiHjej12B11-14209</strain>
    </source>
</reference>
<evidence type="ECO:0000313" key="2">
    <source>
        <dbReference type="Proteomes" id="UP000824062"/>
    </source>
</evidence>
<proteinExistence type="predicted"/>
<dbReference type="SFLD" id="SFLDS00003">
    <property type="entry name" value="Haloacid_Dehalogenase"/>
    <property type="match status" value="1"/>
</dbReference>
<dbReference type="Gene3D" id="3.30.1240.10">
    <property type="match status" value="1"/>
</dbReference>